<dbReference type="EMBL" id="RFAR01000080">
    <property type="protein sequence ID" value="RMC93435.1"/>
    <property type="molecule type" value="Genomic_DNA"/>
</dbReference>
<dbReference type="Pfam" id="PF13416">
    <property type="entry name" value="SBP_bac_8"/>
    <property type="match status" value="1"/>
</dbReference>
<keyword evidence="8" id="KW-1185">Reference proteome</keyword>
<dbReference type="Proteomes" id="UP000274139">
    <property type="component" value="Unassembled WGS sequence"/>
</dbReference>
<keyword evidence="2 5" id="KW-0813">Transport</keyword>
<dbReference type="InterPro" id="IPR001188">
    <property type="entry name" value="Sperm_putr-bd"/>
</dbReference>
<dbReference type="GO" id="GO:0015846">
    <property type="term" value="P:polyamine transport"/>
    <property type="evidence" value="ECO:0007669"/>
    <property type="project" value="InterPro"/>
</dbReference>
<organism evidence="7 8">
    <name type="scientific">Aquitalea palustris</name>
    <dbReference type="NCBI Taxonomy" id="2480983"/>
    <lineage>
        <taxon>Bacteria</taxon>
        <taxon>Pseudomonadati</taxon>
        <taxon>Pseudomonadota</taxon>
        <taxon>Betaproteobacteria</taxon>
        <taxon>Neisseriales</taxon>
        <taxon>Chromobacteriaceae</taxon>
        <taxon>Aquitalea</taxon>
    </lineage>
</organism>
<gene>
    <name evidence="7" type="ORF">EAY64_17100</name>
</gene>
<evidence type="ECO:0000313" key="8">
    <source>
        <dbReference type="Proteomes" id="UP000274139"/>
    </source>
</evidence>
<feature type="signal peptide" evidence="6">
    <location>
        <begin position="1"/>
        <end position="21"/>
    </location>
</feature>
<proteinExistence type="inferred from homology"/>
<dbReference type="PANTHER" id="PTHR30222">
    <property type="entry name" value="SPERMIDINE/PUTRESCINE-BINDING PERIPLASMIC PROTEIN"/>
    <property type="match status" value="1"/>
</dbReference>
<keyword evidence="3 6" id="KW-0732">Signal</keyword>
<evidence type="ECO:0000256" key="3">
    <source>
        <dbReference type="ARBA" id="ARBA00022729"/>
    </source>
</evidence>
<dbReference type="PANTHER" id="PTHR30222:SF12">
    <property type="entry name" value="NORSPERMIDINE SENSOR"/>
    <property type="match status" value="1"/>
</dbReference>
<dbReference type="GO" id="GO:0042597">
    <property type="term" value="C:periplasmic space"/>
    <property type="evidence" value="ECO:0007669"/>
    <property type="project" value="UniProtKB-SubCell"/>
</dbReference>
<comment type="caution">
    <text evidence="7">The sequence shown here is derived from an EMBL/GenBank/DDBJ whole genome shotgun (WGS) entry which is preliminary data.</text>
</comment>
<reference evidence="7 8" key="1">
    <citation type="submission" date="2018-10" db="EMBL/GenBank/DDBJ databases">
        <title>Draft genome sequence of Aquitalea MWU14-2217 isolated from a wild cranberry bog in Provincetown, Massachusetts.</title>
        <authorList>
            <person name="Ebadzadsahrai G."/>
            <person name="Soby S."/>
        </authorList>
    </citation>
    <scope>NUCLEOTIDE SEQUENCE [LARGE SCALE GENOMIC DNA]</scope>
    <source>
        <strain evidence="7 8">MWU14-2217</strain>
    </source>
</reference>
<dbReference type="RefSeq" id="WP_103525950.1">
    <property type="nucleotide sequence ID" value="NZ_JAIZDC010000014.1"/>
</dbReference>
<accession>A0A454JEJ8</accession>
<comment type="subcellular location">
    <subcellularLocation>
        <location evidence="1 5">Periplasm</location>
    </subcellularLocation>
</comment>
<dbReference type="Gene3D" id="3.40.190.10">
    <property type="entry name" value="Periplasmic binding protein-like II"/>
    <property type="match status" value="2"/>
</dbReference>
<evidence type="ECO:0000313" key="7">
    <source>
        <dbReference type="EMBL" id="RMC93435.1"/>
    </source>
</evidence>
<dbReference type="GO" id="GO:0019808">
    <property type="term" value="F:polyamine binding"/>
    <property type="evidence" value="ECO:0007669"/>
    <property type="project" value="InterPro"/>
</dbReference>
<evidence type="ECO:0000256" key="2">
    <source>
        <dbReference type="ARBA" id="ARBA00022448"/>
    </source>
</evidence>
<dbReference type="AlphaFoldDB" id="A0A454JEJ8"/>
<comment type="function">
    <text evidence="5">Required for the activity of the bacterial periplasmic transport system of putrescine.</text>
</comment>
<evidence type="ECO:0000256" key="1">
    <source>
        <dbReference type="ARBA" id="ARBA00004418"/>
    </source>
</evidence>
<dbReference type="PIRSF" id="PIRSF019574">
    <property type="entry name" value="Periplasmic_polyamine_BP"/>
    <property type="match status" value="1"/>
</dbReference>
<dbReference type="SUPFAM" id="SSF53850">
    <property type="entry name" value="Periplasmic binding protein-like II"/>
    <property type="match status" value="1"/>
</dbReference>
<sequence length="364" mass="39911">MRKLIHTCCALALLGSVSGHAAADAGQVNVYNWGNSLAKDSNANFLKQTGIKVRYQEFDSNDTLMSKLLVGNSGYDVVVPSDAYFGRQLQAGLFRKLDKSKIPNLAKLDPVLMKILESSDPGNQYGVPLNWGTDGIGINLQKVETVLGKGVPLNTWDMLFDPKYMAKLSKCGVSVLDSPVDVFGMGLYYLKKNPLSTNPADYQEVFKLLKTIRPYIGQFNSSSYAPDLASGDICMAFGYSGDVNTARLAAQAAHKPYTIQYILPKEGSVIWFDVMAVPKTASNVDAAMKWINHVISANEAAALSNETFYPTAVPAAKPLIKPEVLSDPTVYPSAAEMKKLFTVRALPTEIMRLETRLWQELKTH</sequence>
<evidence type="ECO:0000256" key="5">
    <source>
        <dbReference type="PIRNR" id="PIRNR019574"/>
    </source>
</evidence>
<name>A0A454JEJ8_9NEIS</name>
<comment type="similarity">
    <text evidence="5">Belongs to the bacterial solute-binding protein PotD/PotF family.</text>
</comment>
<dbReference type="OrthoDB" id="9769319at2"/>
<protein>
    <recommendedName>
        <fullName evidence="5">Putrescine-binding periplasmic protein</fullName>
    </recommendedName>
</protein>
<feature type="chain" id="PRO_5019094883" description="Putrescine-binding periplasmic protein" evidence="6">
    <location>
        <begin position="22"/>
        <end position="364"/>
    </location>
</feature>
<evidence type="ECO:0000256" key="4">
    <source>
        <dbReference type="ARBA" id="ARBA00022764"/>
    </source>
</evidence>
<keyword evidence="4 5" id="KW-0574">Periplasm</keyword>
<dbReference type="PRINTS" id="PR00909">
    <property type="entry name" value="SPERMDNBNDNG"/>
</dbReference>
<dbReference type="InterPro" id="IPR006059">
    <property type="entry name" value="SBP"/>
</dbReference>
<evidence type="ECO:0000256" key="6">
    <source>
        <dbReference type="SAM" id="SignalP"/>
    </source>
</evidence>